<reference evidence="1 2" key="1">
    <citation type="submission" date="2018-06" db="EMBL/GenBank/DDBJ databases">
        <title>Comparative genomics reveals the genomic features of Rhizophagus irregularis, R. cerebriforme, R. diaphanum and Gigaspora rosea, and their symbiotic lifestyle signature.</title>
        <authorList>
            <person name="Morin E."/>
            <person name="San Clemente H."/>
            <person name="Chen E.C.H."/>
            <person name="De La Providencia I."/>
            <person name="Hainaut M."/>
            <person name="Kuo A."/>
            <person name="Kohler A."/>
            <person name="Murat C."/>
            <person name="Tang N."/>
            <person name="Roy S."/>
            <person name="Loubradou J."/>
            <person name="Henrissat B."/>
            <person name="Grigoriev I.V."/>
            <person name="Corradi N."/>
            <person name="Roux C."/>
            <person name="Martin F.M."/>
        </authorList>
    </citation>
    <scope>NUCLEOTIDE SEQUENCE [LARGE SCALE GENOMIC DNA]</scope>
    <source>
        <strain evidence="1 2">DAOM 227022</strain>
    </source>
</reference>
<keyword evidence="2" id="KW-1185">Reference proteome</keyword>
<name>A0A397TC99_9GLOM</name>
<organism evidence="1 2">
    <name type="scientific">Glomus cerebriforme</name>
    <dbReference type="NCBI Taxonomy" id="658196"/>
    <lineage>
        <taxon>Eukaryota</taxon>
        <taxon>Fungi</taxon>
        <taxon>Fungi incertae sedis</taxon>
        <taxon>Mucoromycota</taxon>
        <taxon>Glomeromycotina</taxon>
        <taxon>Glomeromycetes</taxon>
        <taxon>Glomerales</taxon>
        <taxon>Glomeraceae</taxon>
        <taxon>Glomus</taxon>
    </lineage>
</organism>
<proteinExistence type="predicted"/>
<gene>
    <name evidence="1" type="ORF">C1645_816605</name>
</gene>
<sequence length="172" mass="20010">SFSFRSDTGKWETVLRAFQSGMGRKTVLRALWSGMGGKIVLCAFGSPNSLVQNGRENESAFFLILAWKSDSALGIWDWNHKFHNIYFIRLWEFGIRIIQLWKFRIGKKIFGSGNSESEKKHSALEIQNRKKNIRLWEFRIGKETFGSGNSESEKKHSTPEIWNRKRNFASEM</sequence>
<dbReference type="Proteomes" id="UP000265703">
    <property type="component" value="Unassembled WGS sequence"/>
</dbReference>
<comment type="caution">
    <text evidence="1">The sequence shown here is derived from an EMBL/GenBank/DDBJ whole genome shotgun (WGS) entry which is preliminary data.</text>
</comment>
<protein>
    <submittedName>
        <fullName evidence="1">Uncharacterized protein</fullName>
    </submittedName>
</protein>
<evidence type="ECO:0000313" key="2">
    <source>
        <dbReference type="Proteomes" id="UP000265703"/>
    </source>
</evidence>
<accession>A0A397TC99</accession>
<evidence type="ECO:0000313" key="1">
    <source>
        <dbReference type="EMBL" id="RIA95512.1"/>
    </source>
</evidence>
<dbReference type="EMBL" id="QKYT01000060">
    <property type="protein sequence ID" value="RIA95512.1"/>
    <property type="molecule type" value="Genomic_DNA"/>
</dbReference>
<feature type="non-terminal residue" evidence="1">
    <location>
        <position position="1"/>
    </location>
</feature>
<dbReference type="AlphaFoldDB" id="A0A397TC99"/>